<keyword evidence="1" id="KW-1185">Reference proteome</keyword>
<proteinExistence type="predicted"/>
<organism evidence="1 2">
    <name type="scientific">Ascaris lumbricoides</name>
    <name type="common">Giant roundworm</name>
    <dbReference type="NCBI Taxonomy" id="6252"/>
    <lineage>
        <taxon>Eukaryota</taxon>
        <taxon>Metazoa</taxon>
        <taxon>Ecdysozoa</taxon>
        <taxon>Nematoda</taxon>
        <taxon>Chromadorea</taxon>
        <taxon>Rhabditida</taxon>
        <taxon>Spirurina</taxon>
        <taxon>Ascaridomorpha</taxon>
        <taxon>Ascaridoidea</taxon>
        <taxon>Ascarididae</taxon>
        <taxon>Ascaris</taxon>
    </lineage>
</organism>
<dbReference type="WBParaSite" id="ALUE_0000358001-mRNA-1">
    <property type="protein sequence ID" value="ALUE_0000358001-mRNA-1"/>
    <property type="gene ID" value="ALUE_0000358001"/>
</dbReference>
<protein>
    <submittedName>
        <fullName evidence="2">Amidase domain-containing protein</fullName>
    </submittedName>
</protein>
<name>A0A0M3HP34_ASCLU</name>
<accession>A0A0M3HP34</accession>
<dbReference type="AlphaFoldDB" id="A0A0M3HP34"/>
<dbReference type="Proteomes" id="UP000036681">
    <property type="component" value="Unplaced"/>
</dbReference>
<evidence type="ECO:0000313" key="2">
    <source>
        <dbReference type="WBParaSite" id="ALUE_0000358001-mRNA-1"/>
    </source>
</evidence>
<reference evidence="2" key="1">
    <citation type="submission" date="2017-02" db="UniProtKB">
        <authorList>
            <consortium name="WormBaseParasite"/>
        </authorList>
    </citation>
    <scope>IDENTIFICATION</scope>
</reference>
<sequence>MFVETKVNPSPILDAPCNLEKTKDLGSAGRVTFWRYEYLYAGITPSNTYVGGIAPSEFSGNCAAGFRRVTLPHGSAYVKSVGAPALGVLPEESVEQRILGGVFIPVGKVGSKQKECGSNHWYRMRGWDLVSDMRDESRSSYGVHLCVA</sequence>
<evidence type="ECO:0000313" key="1">
    <source>
        <dbReference type="Proteomes" id="UP000036681"/>
    </source>
</evidence>